<dbReference type="NCBIfam" id="TIGR01953">
    <property type="entry name" value="NusA"/>
    <property type="match status" value="1"/>
</dbReference>
<dbReference type="Pfam" id="PF26594">
    <property type="entry name" value="KH_NusA_2nd"/>
    <property type="match status" value="1"/>
</dbReference>
<dbReference type="Pfam" id="PF08529">
    <property type="entry name" value="NusA_N"/>
    <property type="match status" value="1"/>
</dbReference>
<comment type="subunit">
    <text evidence="7">Monomer. Binds directly to the core enzyme of the DNA-dependent RNA polymerase and to nascent RNA.</text>
</comment>
<evidence type="ECO:0000256" key="1">
    <source>
        <dbReference type="ARBA" id="ARBA00022472"/>
    </source>
</evidence>
<dbReference type="GO" id="GO:0006353">
    <property type="term" value="P:DNA-templated transcription termination"/>
    <property type="evidence" value="ECO:0007669"/>
    <property type="project" value="UniProtKB-UniRule"/>
</dbReference>
<dbReference type="GO" id="GO:0031564">
    <property type="term" value="P:transcription antitermination"/>
    <property type="evidence" value="ECO:0007669"/>
    <property type="project" value="UniProtKB-UniRule"/>
</dbReference>
<dbReference type="GO" id="GO:0003700">
    <property type="term" value="F:DNA-binding transcription factor activity"/>
    <property type="evidence" value="ECO:0007669"/>
    <property type="project" value="InterPro"/>
</dbReference>
<dbReference type="PANTHER" id="PTHR22648">
    <property type="entry name" value="TRANSCRIPTION TERMINATION FACTOR NUSA"/>
    <property type="match status" value="1"/>
</dbReference>
<gene>
    <name evidence="7 9" type="primary">nusA</name>
    <name evidence="9" type="ORF">DP065_01645</name>
</gene>
<proteinExistence type="inferred from homology"/>
<dbReference type="Pfam" id="PF13184">
    <property type="entry name" value="KH_NusA_1st"/>
    <property type="match status" value="1"/>
</dbReference>
<keyword evidence="3 7" id="KW-0889">Transcription antitermination</keyword>
<dbReference type="InterPro" id="IPR009019">
    <property type="entry name" value="KH_sf_prok-type"/>
</dbReference>
<dbReference type="InterPro" id="IPR003029">
    <property type="entry name" value="S1_domain"/>
</dbReference>
<keyword evidence="1 7" id="KW-0806">Transcription termination</keyword>
<dbReference type="InterPro" id="IPR025249">
    <property type="entry name" value="TF_NusA_KH_1st"/>
</dbReference>
<dbReference type="InterPro" id="IPR015946">
    <property type="entry name" value="KH_dom-like_a/b"/>
</dbReference>
<dbReference type="EMBL" id="CP030140">
    <property type="protein sequence ID" value="AWX69454.1"/>
    <property type="molecule type" value="Genomic_DNA"/>
</dbReference>
<dbReference type="KEGG" id="mane:DP065_01645"/>
<evidence type="ECO:0000256" key="7">
    <source>
        <dbReference type="HAMAP-Rule" id="MF_00945"/>
    </source>
</evidence>
<dbReference type="Gene3D" id="2.40.50.140">
    <property type="entry name" value="Nucleic acid-binding proteins"/>
    <property type="match status" value="1"/>
</dbReference>
<dbReference type="SUPFAM" id="SSF69705">
    <property type="entry name" value="Transcription factor NusA, N-terminal domain"/>
    <property type="match status" value="1"/>
</dbReference>
<reference evidence="10" key="1">
    <citation type="submission" date="2018-06" db="EMBL/GenBank/DDBJ databases">
        <title>Complete genome sequences of Mycoplasma anatis, M. anseris and M. cloacale type strains.</title>
        <authorList>
            <person name="Grozner D."/>
            <person name="Forro B."/>
            <person name="Sulyok K.M."/>
            <person name="Marton S."/>
            <person name="Kreizinger Z."/>
            <person name="Banyai K."/>
            <person name="Gyuranecz M."/>
        </authorList>
    </citation>
    <scope>NUCLEOTIDE SEQUENCE [LARGE SCALE GENOMIC DNA]</scope>
    <source>
        <strain evidence="10">ATCC 49234</strain>
    </source>
</reference>
<dbReference type="GO" id="GO:0005829">
    <property type="term" value="C:cytosol"/>
    <property type="evidence" value="ECO:0007669"/>
    <property type="project" value="TreeGrafter"/>
</dbReference>
<protein>
    <recommendedName>
        <fullName evidence="7">Transcription termination/antitermination protein NusA</fullName>
    </recommendedName>
</protein>
<keyword evidence="5 7" id="KW-0805">Transcription regulation</keyword>
<evidence type="ECO:0000256" key="3">
    <source>
        <dbReference type="ARBA" id="ARBA00022814"/>
    </source>
</evidence>
<dbReference type="GO" id="GO:0003723">
    <property type="term" value="F:RNA binding"/>
    <property type="evidence" value="ECO:0007669"/>
    <property type="project" value="UniProtKB-UniRule"/>
</dbReference>
<dbReference type="SUPFAM" id="SSF54814">
    <property type="entry name" value="Prokaryotic type KH domain (KH-domain type II)"/>
    <property type="match status" value="2"/>
</dbReference>
<dbReference type="SUPFAM" id="SSF50249">
    <property type="entry name" value="Nucleic acid-binding proteins"/>
    <property type="match status" value="1"/>
</dbReference>
<dbReference type="PROSITE" id="PS50126">
    <property type="entry name" value="S1"/>
    <property type="match status" value="1"/>
</dbReference>
<evidence type="ECO:0000256" key="6">
    <source>
        <dbReference type="ARBA" id="ARBA00023163"/>
    </source>
</evidence>
<dbReference type="AlphaFoldDB" id="A0A2Z4ND01"/>
<accession>A0A2Z4ND01</accession>
<dbReference type="HAMAP" id="MF_00945_B">
    <property type="entry name" value="NusA_B"/>
    <property type="match status" value="1"/>
</dbReference>
<dbReference type="PANTHER" id="PTHR22648:SF0">
    <property type="entry name" value="TRANSCRIPTION TERMINATION_ANTITERMINATION PROTEIN NUSA"/>
    <property type="match status" value="1"/>
</dbReference>
<keyword evidence="6 7" id="KW-0804">Transcription</keyword>
<dbReference type="InterPro" id="IPR010213">
    <property type="entry name" value="TF_NusA"/>
</dbReference>
<keyword evidence="2 7" id="KW-0963">Cytoplasm</keyword>
<evidence type="ECO:0000313" key="10">
    <source>
        <dbReference type="Proteomes" id="UP000250218"/>
    </source>
</evidence>
<keyword evidence="10" id="KW-1185">Reference proteome</keyword>
<dbReference type="InterPro" id="IPR012340">
    <property type="entry name" value="NA-bd_OB-fold"/>
</dbReference>
<dbReference type="CDD" id="cd22529">
    <property type="entry name" value="KH-II_NusA_rpt2"/>
    <property type="match status" value="1"/>
</dbReference>
<dbReference type="Gene3D" id="3.30.1480.10">
    <property type="entry name" value="NusA, N-terminal domain"/>
    <property type="match status" value="1"/>
</dbReference>
<keyword evidence="4 7" id="KW-0694">RNA-binding</keyword>
<evidence type="ECO:0000256" key="5">
    <source>
        <dbReference type="ARBA" id="ARBA00023015"/>
    </source>
</evidence>
<comment type="similarity">
    <text evidence="7">Belongs to the NusA family.</text>
</comment>
<evidence type="ECO:0000256" key="4">
    <source>
        <dbReference type="ARBA" id="ARBA00022884"/>
    </source>
</evidence>
<dbReference type="RefSeq" id="WP_033178499.1">
    <property type="nucleotide sequence ID" value="NZ_CP030140.1"/>
</dbReference>
<comment type="subcellular location">
    <subcellularLocation>
        <location evidence="7">Cytoplasm</location>
    </subcellularLocation>
</comment>
<dbReference type="InterPro" id="IPR058582">
    <property type="entry name" value="KH_NusA_2nd"/>
</dbReference>
<dbReference type="InterPro" id="IPR013735">
    <property type="entry name" value="TF_NusA_N"/>
</dbReference>
<evidence type="ECO:0000256" key="2">
    <source>
        <dbReference type="ARBA" id="ARBA00022490"/>
    </source>
</evidence>
<evidence type="ECO:0000313" key="9">
    <source>
        <dbReference type="EMBL" id="AWX69454.1"/>
    </source>
</evidence>
<sequence length="520" mass="59427">MSETSKLQNLKAKEIFESLRNLACIKNFDKHQIIELFKSAIIKTIQTDYDEEADLEFIFDEINNNFSVLNKNKRIVPDPITDEEKDMFQACVEVTLSEAQKNDPNLKEGDIIAEEIDFEKFSKKDYIKIGQMFNQSMRELEKQQIYEKYSALVGQIIKAKVITAETNGIILELEDMVAAFMPPSITNKHMLKRIQPGDTIDVYVDHVLAESKHAQVIVSSVDTRILNNLLIKEIPEISQGLIEIVGISRISGERSKICIKKSEDAPVGIEELGSIIGINGERIENISRQLKGEKIDVILYSENIKEFIINALSPAKVIDIIEKEVDPRSKYPSFLVIVPNTQHTLAIGRRGQNVTLASELTKSKLDIISQKEANEQGIDYGFNGNISLEEIHELENGKRLQSNFKKKKPQTKLTGGFDVHIDMSEFEDEIAELRSKVVNSDAFEKQILGDTYYDNNFEETLEQVKNELDNDEYEEEDEPYSFEEDYEKITSTKLKDFKQDDDLSFGLDDLDLSNINDEDW</sequence>
<dbReference type="InterPro" id="IPR030842">
    <property type="entry name" value="TF_NusA_bacterial"/>
</dbReference>
<comment type="function">
    <text evidence="7">Participates in both transcription termination and antitermination.</text>
</comment>
<dbReference type="InterPro" id="IPR036555">
    <property type="entry name" value="NusA_N_sf"/>
</dbReference>
<dbReference type="Proteomes" id="UP000250218">
    <property type="component" value="Chromosome"/>
</dbReference>
<feature type="domain" description="S1 motif" evidence="8">
    <location>
        <begin position="154"/>
        <end position="221"/>
    </location>
</feature>
<evidence type="ECO:0000259" key="8">
    <source>
        <dbReference type="PROSITE" id="PS50126"/>
    </source>
</evidence>
<name>A0A2Z4ND01_9BACT</name>
<dbReference type="Gene3D" id="3.30.300.20">
    <property type="match status" value="2"/>
</dbReference>
<organism evidence="9 10">
    <name type="scientific">[Mycoplasma] anseris</name>
    <dbReference type="NCBI Taxonomy" id="92400"/>
    <lineage>
        <taxon>Bacteria</taxon>
        <taxon>Bacillati</taxon>
        <taxon>Mycoplasmatota</taxon>
        <taxon>Mycoplasmoidales</taxon>
        <taxon>Metamycoplasmataceae</taxon>
        <taxon>Metamycoplasma</taxon>
    </lineage>
</organism>